<dbReference type="Pfam" id="PF07045">
    <property type="entry name" value="DUF1330"/>
    <property type="match status" value="1"/>
</dbReference>
<evidence type="ECO:0000313" key="4">
    <source>
        <dbReference type="Proteomes" id="UP000199382"/>
    </source>
</evidence>
<feature type="domain" description="DUF1330" evidence="2">
    <location>
        <begin position="40"/>
        <end position="126"/>
    </location>
</feature>
<dbReference type="InterPro" id="IPR010753">
    <property type="entry name" value="DUF1330"/>
</dbReference>
<keyword evidence="4" id="KW-1185">Reference proteome</keyword>
<gene>
    <name evidence="3" type="ORF">SAMN04488026_11363</name>
</gene>
<protein>
    <submittedName>
        <fullName evidence="3">Uncharacterized conserved protein, DUF1330 family</fullName>
    </submittedName>
</protein>
<name>A0A1G9PA04_9RHOB</name>
<evidence type="ECO:0000256" key="1">
    <source>
        <dbReference type="SAM" id="SignalP"/>
    </source>
</evidence>
<reference evidence="3 4" key="1">
    <citation type="submission" date="2016-10" db="EMBL/GenBank/DDBJ databases">
        <authorList>
            <person name="de Groot N.N."/>
        </authorList>
    </citation>
    <scope>NUCLEOTIDE SEQUENCE [LARGE SCALE GENOMIC DNA]</scope>
    <source>
        <strain evidence="3 4">DSM 25294</strain>
    </source>
</reference>
<dbReference type="EMBL" id="FNEK01000136">
    <property type="protein sequence ID" value="SDL94985.1"/>
    <property type="molecule type" value="Genomic_DNA"/>
</dbReference>
<sequence length="138" mass="14810">MKTGLVYAIGLVAAFALGQVSANRQSDVAHAQTSSAVKAAYLIGAKSPIQAPPENMAKYRDVAIPLAQQAGLELLGAGIAGSTLQVLEGKWPYEGQVVVERYNSMEALLDFWNAADYQQLRQQMLTEANFIIAVEAVK</sequence>
<feature type="signal peptide" evidence="1">
    <location>
        <begin position="1"/>
        <end position="22"/>
    </location>
</feature>
<dbReference type="SUPFAM" id="SSF54909">
    <property type="entry name" value="Dimeric alpha+beta barrel"/>
    <property type="match status" value="1"/>
</dbReference>
<feature type="chain" id="PRO_5011632675" evidence="1">
    <location>
        <begin position="23"/>
        <end position="138"/>
    </location>
</feature>
<dbReference type="Gene3D" id="3.30.70.100">
    <property type="match status" value="1"/>
</dbReference>
<dbReference type="InterPro" id="IPR011008">
    <property type="entry name" value="Dimeric_a/b-barrel"/>
</dbReference>
<keyword evidence="1" id="KW-0732">Signal</keyword>
<dbReference type="OrthoDB" id="9806380at2"/>
<accession>A0A1G9PA04</accession>
<dbReference type="STRING" id="571298.SAMN04488026_11363"/>
<dbReference type="Proteomes" id="UP000199382">
    <property type="component" value="Unassembled WGS sequence"/>
</dbReference>
<organism evidence="3 4">
    <name type="scientific">Aliiruegeria lutimaris</name>
    <dbReference type="NCBI Taxonomy" id="571298"/>
    <lineage>
        <taxon>Bacteria</taxon>
        <taxon>Pseudomonadati</taxon>
        <taxon>Pseudomonadota</taxon>
        <taxon>Alphaproteobacteria</taxon>
        <taxon>Rhodobacterales</taxon>
        <taxon>Roseobacteraceae</taxon>
        <taxon>Aliiruegeria</taxon>
    </lineage>
</organism>
<evidence type="ECO:0000259" key="2">
    <source>
        <dbReference type="Pfam" id="PF07045"/>
    </source>
</evidence>
<dbReference type="RefSeq" id="WP_093164885.1">
    <property type="nucleotide sequence ID" value="NZ_FNEK01000136.1"/>
</dbReference>
<proteinExistence type="predicted"/>
<dbReference type="AlphaFoldDB" id="A0A1G9PA04"/>
<evidence type="ECO:0000313" key="3">
    <source>
        <dbReference type="EMBL" id="SDL94985.1"/>
    </source>
</evidence>